<feature type="domain" description="Rhodanese" evidence="1">
    <location>
        <begin position="54"/>
        <end position="144"/>
    </location>
</feature>
<dbReference type="InterPro" id="IPR001763">
    <property type="entry name" value="Rhodanese-like_dom"/>
</dbReference>
<keyword evidence="2" id="KW-0808">Transferase</keyword>
<evidence type="ECO:0000313" key="2">
    <source>
        <dbReference type="EMBL" id="NYG33235.1"/>
    </source>
</evidence>
<evidence type="ECO:0000313" key="3">
    <source>
        <dbReference type="Proteomes" id="UP000518288"/>
    </source>
</evidence>
<dbReference type="SUPFAM" id="SSF52821">
    <property type="entry name" value="Rhodanese/Cell cycle control phosphatase"/>
    <property type="match status" value="1"/>
</dbReference>
<protein>
    <submittedName>
        <fullName evidence="2">Rhodanese-related sulfurtransferase</fullName>
    </submittedName>
</protein>
<evidence type="ECO:0000259" key="1">
    <source>
        <dbReference type="PROSITE" id="PS50206"/>
    </source>
</evidence>
<name>A0A7Y9QXD8_9BURK</name>
<dbReference type="CDD" id="cd00158">
    <property type="entry name" value="RHOD"/>
    <property type="match status" value="1"/>
</dbReference>
<dbReference type="PROSITE" id="PS51257">
    <property type="entry name" value="PROKAR_LIPOPROTEIN"/>
    <property type="match status" value="1"/>
</dbReference>
<dbReference type="PANTHER" id="PTHR43031">
    <property type="entry name" value="FAD-DEPENDENT OXIDOREDUCTASE"/>
    <property type="match status" value="1"/>
</dbReference>
<dbReference type="EMBL" id="JACCFH010000001">
    <property type="protein sequence ID" value="NYG33235.1"/>
    <property type="molecule type" value="Genomic_DNA"/>
</dbReference>
<dbReference type="Proteomes" id="UP000518288">
    <property type="component" value="Unassembled WGS sequence"/>
</dbReference>
<dbReference type="AlphaFoldDB" id="A0A7Y9QXD8"/>
<dbReference type="GO" id="GO:0016740">
    <property type="term" value="F:transferase activity"/>
    <property type="evidence" value="ECO:0007669"/>
    <property type="project" value="UniProtKB-KW"/>
</dbReference>
<dbReference type="Gene3D" id="3.40.250.10">
    <property type="entry name" value="Rhodanese-like domain"/>
    <property type="match status" value="1"/>
</dbReference>
<organism evidence="2 3">
    <name type="scientific">Sphaerotilus montanus</name>
    <dbReference type="NCBI Taxonomy" id="522889"/>
    <lineage>
        <taxon>Bacteria</taxon>
        <taxon>Pseudomonadati</taxon>
        <taxon>Pseudomonadota</taxon>
        <taxon>Betaproteobacteria</taxon>
        <taxon>Burkholderiales</taxon>
        <taxon>Sphaerotilaceae</taxon>
        <taxon>Sphaerotilus</taxon>
    </lineage>
</organism>
<gene>
    <name evidence="2" type="ORF">BDD16_002221</name>
</gene>
<keyword evidence="3" id="KW-1185">Reference proteome</keyword>
<dbReference type="Pfam" id="PF00581">
    <property type="entry name" value="Rhodanese"/>
    <property type="match status" value="1"/>
</dbReference>
<dbReference type="RefSeq" id="WP_179634026.1">
    <property type="nucleotide sequence ID" value="NZ_JACCFH010000001.1"/>
</dbReference>
<dbReference type="PANTHER" id="PTHR43031:SF1">
    <property type="entry name" value="PYRIDINE NUCLEOTIDE-DISULPHIDE OXIDOREDUCTASE"/>
    <property type="match status" value="1"/>
</dbReference>
<dbReference type="SMART" id="SM00450">
    <property type="entry name" value="RHOD"/>
    <property type="match status" value="1"/>
</dbReference>
<dbReference type="InterPro" id="IPR050229">
    <property type="entry name" value="GlpE_sulfurtransferase"/>
</dbReference>
<dbReference type="InterPro" id="IPR036873">
    <property type="entry name" value="Rhodanese-like_dom_sf"/>
</dbReference>
<dbReference type="PROSITE" id="PS50206">
    <property type="entry name" value="RHODANESE_3"/>
    <property type="match status" value="1"/>
</dbReference>
<proteinExistence type="predicted"/>
<accession>A0A7Y9QXD8</accession>
<reference evidence="2 3" key="1">
    <citation type="submission" date="2020-07" db="EMBL/GenBank/DDBJ databases">
        <title>Genomic Encyclopedia of Archaeal and Bacterial Type Strains, Phase II (KMG-II): from individual species to whole genera.</title>
        <authorList>
            <person name="Goeker M."/>
        </authorList>
    </citation>
    <scope>NUCLEOTIDE SEQUENCE [LARGE SCALE GENOMIC DNA]</scope>
    <source>
        <strain evidence="2 3">DSM 21226</strain>
    </source>
</reference>
<sequence>MHDLVRSVAPHGPSRRQFGWLGAALALTWLVGCSNADEADGKSVSLEVARAELAAGRVRLFDLREPQEHATGVAPGATLLPMSQLGARLAEIPRDPAQPVLLICQTQNRSGKVAAALRERGYTHVHYVHGGMGGWAGKGWPMVAPPR</sequence>
<comment type="caution">
    <text evidence="2">The sequence shown here is derived from an EMBL/GenBank/DDBJ whole genome shotgun (WGS) entry which is preliminary data.</text>
</comment>